<evidence type="ECO:0000256" key="3">
    <source>
        <dbReference type="ARBA" id="ARBA00022752"/>
    </source>
</evidence>
<dbReference type="InterPro" id="IPR010123">
    <property type="entry name" value="PHA_synth_III_E"/>
</dbReference>
<reference evidence="5 6" key="1">
    <citation type="submission" date="2024-01" db="EMBL/GenBank/DDBJ databases">
        <title>Novel species of the genus Luteimonas isolated from rivers.</title>
        <authorList>
            <person name="Lu H."/>
        </authorList>
    </citation>
    <scope>NUCLEOTIDE SEQUENCE [LARGE SCALE GENOMIC DNA]</scope>
    <source>
        <strain evidence="5 6">FXH3W</strain>
    </source>
</reference>
<evidence type="ECO:0000256" key="1">
    <source>
        <dbReference type="ARBA" id="ARBA00004683"/>
    </source>
</evidence>
<comment type="caution">
    <text evidence="5">The sequence shown here is derived from an EMBL/GenBank/DDBJ whole genome shotgun (WGS) entry which is preliminary data.</text>
</comment>
<keyword evidence="6" id="KW-1185">Reference proteome</keyword>
<dbReference type="EMBL" id="JAZHBO010000002">
    <property type="protein sequence ID" value="MEF2156128.1"/>
    <property type="molecule type" value="Genomic_DNA"/>
</dbReference>
<feature type="region of interest" description="Disordered" evidence="4">
    <location>
        <begin position="390"/>
        <end position="413"/>
    </location>
</feature>
<gene>
    <name evidence="5" type="ORF">V3390_07800</name>
</gene>
<evidence type="ECO:0000256" key="4">
    <source>
        <dbReference type="SAM" id="MobiDB-lite"/>
    </source>
</evidence>
<dbReference type="RefSeq" id="WP_331704020.1">
    <property type="nucleotide sequence ID" value="NZ_JAZHBO010000002.1"/>
</dbReference>
<protein>
    <recommendedName>
        <fullName evidence="2">Poly(3-hydroxyalkanoate) polymerase subunit PhaE</fullName>
    </recommendedName>
</protein>
<evidence type="ECO:0000313" key="6">
    <source>
        <dbReference type="Proteomes" id="UP001356170"/>
    </source>
</evidence>
<feature type="region of interest" description="Disordered" evidence="4">
    <location>
        <begin position="356"/>
        <end position="377"/>
    </location>
</feature>
<dbReference type="Pfam" id="PF09712">
    <property type="entry name" value="PHA_synth_III_E"/>
    <property type="match status" value="1"/>
</dbReference>
<evidence type="ECO:0000256" key="2">
    <source>
        <dbReference type="ARBA" id="ARBA00019066"/>
    </source>
</evidence>
<sequence>MSNSNPFGNFDPAQWMDQAGDAWQQWQEQYAQWARMTGSPAAAGNPFAGFAPSPFGASAFGGASPFGASPFGGAMPGGFGTGAGMPFGFGAAFAPRDPLQDAMRQFSGQGAQWLAGLQQMASEFLDKAPDAKAIRAQWQQWLEQAGGDGFNRMFSAMQQFNHQDFSVWLNQVQPVLDWMRAQAGGSGDMPAFGFMREHQERWQQLARFVQEYRDAAAQFSTLLGTVNTDALDRFEAALETRREQGNVIESTRALFDVWVDAAEAAFEEAALGDEYRAAYGDLVNTQMRVRLAVQSEIERATAAFGIPGRTEIDAAYRKLTILEREVRQLKDALRQSGEPIAAPTVTAVKKATRKVAKKPTKTAKKKPTKTATKKVAKNVATKVAKKSVVKRVAKKAAKKTVSKKAAVRKTTRR</sequence>
<name>A0ABU7V1E8_9GAMM</name>
<accession>A0ABU7V1E8</accession>
<feature type="compositionally biased region" description="Basic residues" evidence="4">
    <location>
        <begin position="356"/>
        <end position="376"/>
    </location>
</feature>
<comment type="pathway">
    <text evidence="1">Biopolymer metabolism; poly-(R)-3-hydroxybutanoate biosynthesis.</text>
</comment>
<dbReference type="Proteomes" id="UP001356170">
    <property type="component" value="Unassembled WGS sequence"/>
</dbReference>
<evidence type="ECO:0000313" key="5">
    <source>
        <dbReference type="EMBL" id="MEF2156128.1"/>
    </source>
</evidence>
<keyword evidence="3" id="KW-0583">PHB biosynthesis</keyword>
<proteinExistence type="predicted"/>
<organism evidence="5 6">
    <name type="scientific">Aquilutibacter rugosus</name>
    <dbReference type="NCBI Taxonomy" id="3115820"/>
    <lineage>
        <taxon>Bacteria</taxon>
        <taxon>Pseudomonadati</taxon>
        <taxon>Pseudomonadota</taxon>
        <taxon>Gammaproteobacteria</taxon>
        <taxon>Lysobacterales</taxon>
        <taxon>Lysobacteraceae</taxon>
        <taxon>Aquilutibacter</taxon>
    </lineage>
</organism>